<dbReference type="InterPro" id="IPR037066">
    <property type="entry name" value="Plug_dom_sf"/>
</dbReference>
<keyword evidence="2 7" id="KW-0813">Transport</keyword>
<organism evidence="10 11">
    <name type="scientific">Pseudopedobacter beijingensis</name>
    <dbReference type="NCBI Taxonomy" id="1207056"/>
    <lineage>
        <taxon>Bacteria</taxon>
        <taxon>Pseudomonadati</taxon>
        <taxon>Bacteroidota</taxon>
        <taxon>Sphingobacteriia</taxon>
        <taxon>Sphingobacteriales</taxon>
        <taxon>Sphingobacteriaceae</taxon>
        <taxon>Pseudopedobacter</taxon>
    </lineage>
</organism>
<sequence length="1052" mass="118026">MDSENLFTKKVRWKQKNHLIRLLLLVLINLSFSVAVFAQVAVKGKVTDAAGLALPGAPIKIKGTTTGTTTDANGNFTITVPKMGVTLQILYMGFISKEVVVNNANLVVVLQEEQSSLKEVVVVGYGTMKKRDVTGAITSVSAEDIEKRMPSNVFQALQGAAPGVQITSGSGQPGESSSIQIRGTSTFSSDGASPLYIVDGAPLDNIDAINPRDIESIEILKDAASAAIYGSRSANGVIIISTKQGKEGKPSIDVKYDSSWGNLAHYMPQANSAERKLYDLKRREFFLENRPANANESIQILNDSLNVYFNVDNDYQKLAFQTGKKDQVDLSLGGGNANLKYFVNTGYYKETGIIPNTGFDRFTTRINSDYRPSKRLNMGTRLSLTYSKKKGVDEGGFLNSILTRRPYFSLYHPDGDIVGIFNGQKSPVALPKYMLDFTDGYRGNFFQFVEVELAKKLKFRTNLNAGYSLNKRNTLTPSIIYDEWQKNNSGSSNNYLNWNLMSENYFSYSNTFNKKHNVSAMLGGSLQKWRFEQESLYGINSSTDAIYTMNAFVSNLDLSKTGTWRSGHALASVFTRVTYDYKSRYLFNAVYRRDGSSRFAKNNKWGGFPSVSAGWRFSDEEFMSKIRPIMDDAKLRVSYGITGNEQIGNYDHLLSYATSTIYDGVGGVAPARLGIDNLAWEQTSQFNVGLDLSLLKGRVKLVADYYDKYTKDLLANFQIPKEWGYSSVVRNIGEVRNRGIELGLSSDIINKKDFKWNASVNFARNNNTIEKLSEGKPYLQGTLWWMQEGGKIGDFYGYKAIDIFQYDQSNAFTNDGAQLTPVFENNVFTNTYLLNGQAYTGPVNQKKLPDGRPFRGGDVNWQESSDSQDWTIDDKDRMILGNAQPKYTGGVNSQFTYKNWSLFVSVYFATGLDIYNYAAQDRNAFRFSGNTPAPEVIHNIWVNQGDIAKYPRPYNDDFDNARLGQGNSMYIEDGSYLRLRNVRLNYNLPKTLAQTIKAKNLNLYAYVNNALTFTNYTGYDPEFSNYSVLEIGRDNNRYPRKREFGLGINVNF</sequence>
<evidence type="ECO:0000313" key="10">
    <source>
        <dbReference type="EMBL" id="MFD1629852.1"/>
    </source>
</evidence>
<keyword evidence="11" id="KW-1185">Reference proteome</keyword>
<keyword evidence="4 7" id="KW-0812">Transmembrane</keyword>
<accession>A0ABW4ICW2</accession>
<evidence type="ECO:0000256" key="5">
    <source>
        <dbReference type="ARBA" id="ARBA00023136"/>
    </source>
</evidence>
<evidence type="ECO:0000256" key="7">
    <source>
        <dbReference type="PROSITE-ProRule" id="PRU01360"/>
    </source>
</evidence>
<dbReference type="RefSeq" id="WP_379662230.1">
    <property type="nucleotide sequence ID" value="NZ_JBHUDG010000012.1"/>
</dbReference>
<dbReference type="NCBIfam" id="TIGR04057">
    <property type="entry name" value="SusC_RagA_signa"/>
    <property type="match status" value="1"/>
</dbReference>
<evidence type="ECO:0000313" key="11">
    <source>
        <dbReference type="Proteomes" id="UP001597118"/>
    </source>
</evidence>
<comment type="similarity">
    <text evidence="7">Belongs to the TonB-dependent receptor family.</text>
</comment>
<keyword evidence="8" id="KW-1133">Transmembrane helix</keyword>
<dbReference type="Pfam" id="PF13715">
    <property type="entry name" value="CarbopepD_reg_2"/>
    <property type="match status" value="1"/>
</dbReference>
<protein>
    <submittedName>
        <fullName evidence="10">SusC/RagA family TonB-linked outer membrane protein</fullName>
    </submittedName>
</protein>
<name>A0ABW4ICW2_9SPHI</name>
<dbReference type="PROSITE" id="PS52016">
    <property type="entry name" value="TONB_DEPENDENT_REC_3"/>
    <property type="match status" value="1"/>
</dbReference>
<feature type="transmembrane region" description="Helical" evidence="8">
    <location>
        <begin position="20"/>
        <end position="42"/>
    </location>
</feature>
<dbReference type="InterPro" id="IPR036942">
    <property type="entry name" value="Beta-barrel_TonB_sf"/>
</dbReference>
<reference evidence="11" key="1">
    <citation type="journal article" date="2019" name="Int. J. Syst. Evol. Microbiol.">
        <title>The Global Catalogue of Microorganisms (GCM) 10K type strain sequencing project: providing services to taxonomists for standard genome sequencing and annotation.</title>
        <authorList>
            <consortium name="The Broad Institute Genomics Platform"/>
            <consortium name="The Broad Institute Genome Sequencing Center for Infectious Disease"/>
            <person name="Wu L."/>
            <person name="Ma J."/>
        </authorList>
    </citation>
    <scope>NUCLEOTIDE SEQUENCE [LARGE SCALE GENOMIC DNA]</scope>
    <source>
        <strain evidence="11">CCUG 53762</strain>
    </source>
</reference>
<dbReference type="EMBL" id="JBHUDG010000012">
    <property type="protein sequence ID" value="MFD1629852.1"/>
    <property type="molecule type" value="Genomic_DNA"/>
</dbReference>
<evidence type="ECO:0000259" key="9">
    <source>
        <dbReference type="Pfam" id="PF07715"/>
    </source>
</evidence>
<evidence type="ECO:0000256" key="1">
    <source>
        <dbReference type="ARBA" id="ARBA00004571"/>
    </source>
</evidence>
<dbReference type="InterPro" id="IPR008969">
    <property type="entry name" value="CarboxyPept-like_regulatory"/>
</dbReference>
<feature type="domain" description="TonB-dependent receptor plug" evidence="9">
    <location>
        <begin position="129"/>
        <end position="237"/>
    </location>
</feature>
<dbReference type="Pfam" id="PF07715">
    <property type="entry name" value="Plug"/>
    <property type="match status" value="1"/>
</dbReference>
<comment type="subcellular location">
    <subcellularLocation>
        <location evidence="1 7">Cell outer membrane</location>
        <topology evidence="1 7">Multi-pass membrane protein</topology>
    </subcellularLocation>
</comment>
<evidence type="ECO:0000256" key="8">
    <source>
        <dbReference type="SAM" id="Phobius"/>
    </source>
</evidence>
<evidence type="ECO:0000256" key="6">
    <source>
        <dbReference type="ARBA" id="ARBA00023237"/>
    </source>
</evidence>
<dbReference type="SUPFAM" id="SSF49464">
    <property type="entry name" value="Carboxypeptidase regulatory domain-like"/>
    <property type="match status" value="1"/>
</dbReference>
<keyword evidence="6 7" id="KW-0998">Cell outer membrane</keyword>
<proteinExistence type="inferred from homology"/>
<dbReference type="InterPro" id="IPR012910">
    <property type="entry name" value="Plug_dom"/>
</dbReference>
<dbReference type="Gene3D" id="2.40.170.20">
    <property type="entry name" value="TonB-dependent receptor, beta-barrel domain"/>
    <property type="match status" value="1"/>
</dbReference>
<dbReference type="Proteomes" id="UP001597118">
    <property type="component" value="Unassembled WGS sequence"/>
</dbReference>
<gene>
    <name evidence="10" type="ORF">ACFSAH_08190</name>
</gene>
<dbReference type="InterPro" id="IPR039426">
    <property type="entry name" value="TonB-dep_rcpt-like"/>
</dbReference>
<evidence type="ECO:0000256" key="2">
    <source>
        <dbReference type="ARBA" id="ARBA00022448"/>
    </source>
</evidence>
<dbReference type="Gene3D" id="2.170.130.10">
    <property type="entry name" value="TonB-dependent receptor, plug domain"/>
    <property type="match status" value="1"/>
</dbReference>
<keyword evidence="3 7" id="KW-1134">Transmembrane beta strand</keyword>
<dbReference type="InterPro" id="IPR023996">
    <property type="entry name" value="TonB-dep_OMP_SusC/RagA"/>
</dbReference>
<keyword evidence="5 7" id="KW-0472">Membrane</keyword>
<dbReference type="NCBIfam" id="TIGR04056">
    <property type="entry name" value="OMP_RagA_SusC"/>
    <property type="match status" value="1"/>
</dbReference>
<dbReference type="InterPro" id="IPR023997">
    <property type="entry name" value="TonB-dep_OMP_SusC/RagA_CS"/>
</dbReference>
<evidence type="ECO:0000256" key="3">
    <source>
        <dbReference type="ARBA" id="ARBA00022452"/>
    </source>
</evidence>
<evidence type="ECO:0000256" key="4">
    <source>
        <dbReference type="ARBA" id="ARBA00022692"/>
    </source>
</evidence>
<dbReference type="Gene3D" id="2.60.40.1120">
    <property type="entry name" value="Carboxypeptidase-like, regulatory domain"/>
    <property type="match status" value="1"/>
</dbReference>
<dbReference type="SUPFAM" id="SSF56935">
    <property type="entry name" value="Porins"/>
    <property type="match status" value="1"/>
</dbReference>
<comment type="caution">
    <text evidence="10">The sequence shown here is derived from an EMBL/GenBank/DDBJ whole genome shotgun (WGS) entry which is preliminary data.</text>
</comment>